<keyword evidence="3" id="KW-1185">Reference proteome</keyword>
<accession>A0AAV5FE14</accession>
<protein>
    <submittedName>
        <fullName evidence="2">Uncharacterized protein</fullName>
    </submittedName>
</protein>
<reference evidence="2" key="2">
    <citation type="submission" date="2021-12" db="EMBL/GenBank/DDBJ databases">
        <title>Resequencing data analysis of finger millet.</title>
        <authorList>
            <person name="Hatakeyama M."/>
            <person name="Aluri S."/>
            <person name="Balachadran M.T."/>
            <person name="Sivarajan S.R."/>
            <person name="Poveda L."/>
            <person name="Shimizu-Inatsugi R."/>
            <person name="Schlapbach R."/>
            <person name="Sreeman S.M."/>
            <person name="Shimizu K.K."/>
        </authorList>
    </citation>
    <scope>NUCLEOTIDE SEQUENCE</scope>
</reference>
<dbReference type="AlphaFoldDB" id="A0AAV5FE14"/>
<reference evidence="2" key="1">
    <citation type="journal article" date="2018" name="DNA Res.">
        <title>Multiple hybrid de novo genome assembly of finger millet, an orphan allotetraploid crop.</title>
        <authorList>
            <person name="Hatakeyama M."/>
            <person name="Aluri S."/>
            <person name="Balachadran M.T."/>
            <person name="Sivarajan S.R."/>
            <person name="Patrignani A."/>
            <person name="Gruter S."/>
            <person name="Poveda L."/>
            <person name="Shimizu-Inatsugi R."/>
            <person name="Baeten J."/>
            <person name="Francoijs K.J."/>
            <person name="Nataraja K.N."/>
            <person name="Reddy Y.A.N."/>
            <person name="Phadnis S."/>
            <person name="Ravikumar R.L."/>
            <person name="Schlapbach R."/>
            <person name="Sreeman S.M."/>
            <person name="Shimizu K.K."/>
        </authorList>
    </citation>
    <scope>NUCLEOTIDE SEQUENCE</scope>
</reference>
<organism evidence="2 3">
    <name type="scientific">Eleusine coracana subsp. coracana</name>
    <dbReference type="NCBI Taxonomy" id="191504"/>
    <lineage>
        <taxon>Eukaryota</taxon>
        <taxon>Viridiplantae</taxon>
        <taxon>Streptophyta</taxon>
        <taxon>Embryophyta</taxon>
        <taxon>Tracheophyta</taxon>
        <taxon>Spermatophyta</taxon>
        <taxon>Magnoliopsida</taxon>
        <taxon>Liliopsida</taxon>
        <taxon>Poales</taxon>
        <taxon>Poaceae</taxon>
        <taxon>PACMAD clade</taxon>
        <taxon>Chloridoideae</taxon>
        <taxon>Cynodonteae</taxon>
        <taxon>Eleusininae</taxon>
        <taxon>Eleusine</taxon>
    </lineage>
</organism>
<dbReference type="EMBL" id="BQKI01000084">
    <property type="protein sequence ID" value="GJN32491.1"/>
    <property type="molecule type" value="Genomic_DNA"/>
</dbReference>
<comment type="caution">
    <text evidence="2">The sequence shown here is derived from an EMBL/GenBank/DDBJ whole genome shotgun (WGS) entry which is preliminary data.</text>
</comment>
<proteinExistence type="predicted"/>
<dbReference type="Proteomes" id="UP001054889">
    <property type="component" value="Unassembled WGS sequence"/>
</dbReference>
<sequence>MHAPPPSPHLGVAVALLACRRRLPPRNSVPPPPFSPASAASLPVFRCRHRPSRLPFRIPELPPSSHPGPAALPASRQRVPRCPTRSAFVHGGLPASPSPAGSSLFSLHTRFNDQASWRSGRGYLDILEKCVSTCGITTMKLEEYALYQNEKNTVEPVFKNKSENKTAEPLRTKLKKTLKLKKTRVPLGSMDGNVCRSNTIEQEQERIKTWGVHPVRQLHFPSSSLGSNFGGGGDPIVSGGDLVVTAILVSGDGDCPNRGEVLGWTWRGDGMESVLE</sequence>
<feature type="region of interest" description="Disordered" evidence="1">
    <location>
        <begin position="56"/>
        <end position="76"/>
    </location>
</feature>
<evidence type="ECO:0000256" key="1">
    <source>
        <dbReference type="SAM" id="MobiDB-lite"/>
    </source>
</evidence>
<evidence type="ECO:0000313" key="3">
    <source>
        <dbReference type="Proteomes" id="UP001054889"/>
    </source>
</evidence>
<gene>
    <name evidence="2" type="primary">gb21005</name>
    <name evidence="2" type="ORF">PR202_gb21005</name>
</gene>
<evidence type="ECO:0000313" key="2">
    <source>
        <dbReference type="EMBL" id="GJN32491.1"/>
    </source>
</evidence>
<name>A0AAV5FE14_ELECO</name>